<protein>
    <submittedName>
        <fullName evidence="1">Uncharacterized protein</fullName>
    </submittedName>
</protein>
<accession>A0AAV1SAI5</accession>
<evidence type="ECO:0000313" key="2">
    <source>
        <dbReference type="Proteomes" id="UP001314170"/>
    </source>
</evidence>
<proteinExistence type="predicted"/>
<name>A0AAV1SAI5_9ROSI</name>
<organism evidence="1 2">
    <name type="scientific">Dovyalis caffra</name>
    <dbReference type="NCBI Taxonomy" id="77055"/>
    <lineage>
        <taxon>Eukaryota</taxon>
        <taxon>Viridiplantae</taxon>
        <taxon>Streptophyta</taxon>
        <taxon>Embryophyta</taxon>
        <taxon>Tracheophyta</taxon>
        <taxon>Spermatophyta</taxon>
        <taxon>Magnoliopsida</taxon>
        <taxon>eudicotyledons</taxon>
        <taxon>Gunneridae</taxon>
        <taxon>Pentapetalae</taxon>
        <taxon>rosids</taxon>
        <taxon>fabids</taxon>
        <taxon>Malpighiales</taxon>
        <taxon>Salicaceae</taxon>
        <taxon>Flacourtieae</taxon>
        <taxon>Dovyalis</taxon>
    </lineage>
</organism>
<gene>
    <name evidence="1" type="ORF">DCAF_LOCUS19819</name>
</gene>
<keyword evidence="2" id="KW-1185">Reference proteome</keyword>
<dbReference type="AlphaFoldDB" id="A0AAV1SAI5"/>
<dbReference type="Proteomes" id="UP001314170">
    <property type="component" value="Unassembled WGS sequence"/>
</dbReference>
<reference evidence="1 2" key="1">
    <citation type="submission" date="2024-01" db="EMBL/GenBank/DDBJ databases">
        <authorList>
            <person name="Waweru B."/>
        </authorList>
    </citation>
    <scope>NUCLEOTIDE SEQUENCE [LARGE SCALE GENOMIC DNA]</scope>
</reference>
<comment type="caution">
    <text evidence="1">The sequence shown here is derived from an EMBL/GenBank/DDBJ whole genome shotgun (WGS) entry which is preliminary data.</text>
</comment>
<sequence>MEGAEKMQSNDKPLKSQVAIRCAKAAILLCSLKSFPNHHLTTSIDDQGEQEMMMREIGDLKMELARERFKSKRIRLCGLMEVILQVTVMKREIGKAWWGNHATVCNTLTPLKALIRRRGKKIN</sequence>
<dbReference type="EMBL" id="CAWUPB010001173">
    <property type="protein sequence ID" value="CAK7347137.1"/>
    <property type="molecule type" value="Genomic_DNA"/>
</dbReference>
<evidence type="ECO:0000313" key="1">
    <source>
        <dbReference type="EMBL" id="CAK7347137.1"/>
    </source>
</evidence>